<feature type="domain" description="PepSY" evidence="2">
    <location>
        <begin position="60"/>
        <end position="113"/>
    </location>
</feature>
<organism evidence="3 4">
    <name type="scientific">Bradyrhizobium japonicum</name>
    <dbReference type="NCBI Taxonomy" id="375"/>
    <lineage>
        <taxon>Bacteria</taxon>
        <taxon>Pseudomonadati</taxon>
        <taxon>Pseudomonadota</taxon>
        <taxon>Alphaproteobacteria</taxon>
        <taxon>Hyphomicrobiales</taxon>
        <taxon>Nitrobacteraceae</taxon>
        <taxon>Bradyrhizobium</taxon>
    </lineage>
</organism>
<feature type="chain" id="PRO_5002016812" evidence="1">
    <location>
        <begin position="24"/>
        <end position="200"/>
    </location>
</feature>
<feature type="signal peptide" evidence="1">
    <location>
        <begin position="1"/>
        <end position="23"/>
    </location>
</feature>
<accession>A0A0A3Y1R5</accession>
<name>A0A0A3Y1R5_BRAJP</name>
<protein>
    <submittedName>
        <fullName evidence="3">Peptidase</fullName>
    </submittedName>
</protein>
<evidence type="ECO:0000313" key="3">
    <source>
        <dbReference type="EMBL" id="KGT79484.1"/>
    </source>
</evidence>
<proteinExistence type="predicted"/>
<gene>
    <name evidence="3" type="ORF">MA20_11280</name>
</gene>
<sequence>MPKKHLLALIVCSAALTGTGAMAGVTHAHPESDQQSSPAQGDVDEAATRRVLEHFNSARVPLGQAMMIAERLHDGSRTADVSFEISGPAVYRVRTVKNERIYENVIDANSGSVSQPETASSLKELDREDLANIVALKWIKQELSDAVRVAEKAAAGNAVAGGLMKQDGKLNFVVVVATGDRLKEVLLEPPKVRHKESTDH</sequence>
<dbReference type="AlphaFoldDB" id="A0A0A3Y1R5"/>
<dbReference type="InterPro" id="IPR025711">
    <property type="entry name" value="PepSY"/>
</dbReference>
<evidence type="ECO:0000256" key="1">
    <source>
        <dbReference type="SAM" id="SignalP"/>
    </source>
</evidence>
<dbReference type="Pfam" id="PF03413">
    <property type="entry name" value="PepSY"/>
    <property type="match status" value="1"/>
</dbReference>
<reference evidence="3 4" key="1">
    <citation type="submission" date="2014-09" db="EMBL/GenBank/DDBJ databases">
        <title>Draft genome of Bradyrhizobium japonicum Is-34.</title>
        <authorList>
            <person name="Tsurumaru H."/>
            <person name="Yamakawa T."/>
            <person name="Hashimoto S."/>
            <person name="Okizaki K."/>
            <person name="Kanesaki Y."/>
            <person name="Yoshikawa H."/>
            <person name="Yajima S."/>
        </authorList>
    </citation>
    <scope>NUCLEOTIDE SEQUENCE [LARGE SCALE GENOMIC DNA]</scope>
    <source>
        <strain evidence="3 4">Is-34</strain>
    </source>
</reference>
<keyword evidence="1" id="KW-0732">Signal</keyword>
<evidence type="ECO:0000313" key="4">
    <source>
        <dbReference type="Proteomes" id="UP000030377"/>
    </source>
</evidence>
<comment type="caution">
    <text evidence="3">The sequence shown here is derived from an EMBL/GenBank/DDBJ whole genome shotgun (WGS) entry which is preliminary data.</text>
</comment>
<evidence type="ECO:0000259" key="2">
    <source>
        <dbReference type="Pfam" id="PF03413"/>
    </source>
</evidence>
<dbReference type="EMBL" id="JRPN01000010">
    <property type="protein sequence ID" value="KGT79484.1"/>
    <property type="molecule type" value="Genomic_DNA"/>
</dbReference>
<dbReference type="RefSeq" id="WP_041955201.1">
    <property type="nucleotide sequence ID" value="NZ_JRPN01000010.1"/>
</dbReference>
<dbReference type="Proteomes" id="UP000030377">
    <property type="component" value="Unassembled WGS sequence"/>
</dbReference>
<dbReference type="Gene3D" id="3.10.450.40">
    <property type="match status" value="1"/>
</dbReference>